<dbReference type="STRING" id="198092.SAMN02745194_00236"/>
<keyword evidence="2" id="KW-1185">Reference proteome</keyword>
<sequence length="247" mass="27393">MNAVARDFEREAGEFGGRRYNYDFDGILRHYMMQAFAPFLPAGRALELGCYLGESTEWLAGRYDDLTVVEAAPSLVEAARDRLGGRARFICSTFETLETEEVFDAIFLINTLEHLDDPVGVMARIRRWLAPGGRLFVLVPNAQAPSRQIAVKMGLITHNAAVTEAERANGHQNTFSFDTLERVAREVGLRAIHRGGLIFKALANYQFDAALKAGIISEAYVEGCYELGMQYPELCASIFLICEGGRG</sequence>
<dbReference type="OrthoDB" id="9782855at2"/>
<dbReference type="GO" id="GO:0032259">
    <property type="term" value="P:methylation"/>
    <property type="evidence" value="ECO:0007669"/>
    <property type="project" value="UniProtKB-KW"/>
</dbReference>
<dbReference type="EMBL" id="FQZF01000002">
    <property type="protein sequence ID" value="SHI39406.1"/>
    <property type="molecule type" value="Genomic_DNA"/>
</dbReference>
<accession>A0A1M6ASG1</accession>
<evidence type="ECO:0000313" key="2">
    <source>
        <dbReference type="Proteomes" id="UP000184387"/>
    </source>
</evidence>
<proteinExistence type="predicted"/>
<dbReference type="Gene3D" id="3.40.50.150">
    <property type="entry name" value="Vaccinia Virus protein VP39"/>
    <property type="match status" value="1"/>
</dbReference>
<organism evidence="1 2">
    <name type="scientific">Muricoccus roseus</name>
    <dbReference type="NCBI Taxonomy" id="198092"/>
    <lineage>
        <taxon>Bacteria</taxon>
        <taxon>Pseudomonadati</taxon>
        <taxon>Pseudomonadota</taxon>
        <taxon>Alphaproteobacteria</taxon>
        <taxon>Acetobacterales</taxon>
        <taxon>Roseomonadaceae</taxon>
        <taxon>Muricoccus</taxon>
    </lineage>
</organism>
<dbReference type="PANTHER" id="PTHR43861">
    <property type="entry name" value="TRANS-ACONITATE 2-METHYLTRANSFERASE-RELATED"/>
    <property type="match status" value="1"/>
</dbReference>
<protein>
    <submittedName>
        <fullName evidence="1">Methyltransferase domain-containing protein</fullName>
    </submittedName>
</protein>
<name>A0A1M6ASG1_9PROT</name>
<dbReference type="Pfam" id="PF13489">
    <property type="entry name" value="Methyltransf_23"/>
    <property type="match status" value="1"/>
</dbReference>
<keyword evidence="1" id="KW-0489">Methyltransferase</keyword>
<dbReference type="RefSeq" id="WP_073130489.1">
    <property type="nucleotide sequence ID" value="NZ_FQZF01000002.1"/>
</dbReference>
<dbReference type="AlphaFoldDB" id="A0A1M6ASG1"/>
<evidence type="ECO:0000313" key="1">
    <source>
        <dbReference type="EMBL" id="SHI39406.1"/>
    </source>
</evidence>
<keyword evidence="1" id="KW-0808">Transferase</keyword>
<gene>
    <name evidence="1" type="ORF">SAMN02745194_00236</name>
</gene>
<dbReference type="Proteomes" id="UP000184387">
    <property type="component" value="Unassembled WGS sequence"/>
</dbReference>
<dbReference type="SUPFAM" id="SSF53335">
    <property type="entry name" value="S-adenosyl-L-methionine-dependent methyltransferases"/>
    <property type="match status" value="1"/>
</dbReference>
<dbReference type="PANTHER" id="PTHR43861:SF1">
    <property type="entry name" value="TRANS-ACONITATE 2-METHYLTRANSFERASE"/>
    <property type="match status" value="1"/>
</dbReference>
<dbReference type="GO" id="GO:0008168">
    <property type="term" value="F:methyltransferase activity"/>
    <property type="evidence" value="ECO:0007669"/>
    <property type="project" value="UniProtKB-KW"/>
</dbReference>
<reference evidence="1 2" key="1">
    <citation type="submission" date="2016-11" db="EMBL/GenBank/DDBJ databases">
        <authorList>
            <person name="Jaros S."/>
            <person name="Januszkiewicz K."/>
            <person name="Wedrychowicz H."/>
        </authorList>
    </citation>
    <scope>NUCLEOTIDE SEQUENCE [LARGE SCALE GENOMIC DNA]</scope>
    <source>
        <strain evidence="1 2">DSM 14916</strain>
    </source>
</reference>
<dbReference type="InterPro" id="IPR029063">
    <property type="entry name" value="SAM-dependent_MTases_sf"/>
</dbReference>
<dbReference type="CDD" id="cd02440">
    <property type="entry name" value="AdoMet_MTases"/>
    <property type="match status" value="1"/>
</dbReference>